<dbReference type="Pfam" id="PF10163">
    <property type="entry name" value="EnY2"/>
    <property type="match status" value="1"/>
</dbReference>
<dbReference type="GO" id="GO:0006406">
    <property type="term" value="P:mRNA export from nucleus"/>
    <property type="evidence" value="ECO:0007669"/>
    <property type="project" value="InterPro"/>
</dbReference>
<protein>
    <submittedName>
        <fullName evidence="2">Uncharacterized protein</fullName>
    </submittedName>
</protein>
<gene>
    <name evidence="2" type="ORF">K491DRAFT_592276</name>
</gene>
<keyword evidence="3" id="KW-1185">Reference proteome</keyword>
<organism evidence="2 3">
    <name type="scientific">Lophiostoma macrostomum CBS 122681</name>
    <dbReference type="NCBI Taxonomy" id="1314788"/>
    <lineage>
        <taxon>Eukaryota</taxon>
        <taxon>Fungi</taxon>
        <taxon>Dikarya</taxon>
        <taxon>Ascomycota</taxon>
        <taxon>Pezizomycotina</taxon>
        <taxon>Dothideomycetes</taxon>
        <taxon>Pleosporomycetidae</taxon>
        <taxon>Pleosporales</taxon>
        <taxon>Lophiostomataceae</taxon>
        <taxon>Lophiostoma</taxon>
    </lineage>
</organism>
<dbReference type="InterPro" id="IPR018783">
    <property type="entry name" value="TF_ENY2"/>
</dbReference>
<dbReference type="AlphaFoldDB" id="A0A6A6TGK7"/>
<accession>A0A6A6TGK7</accession>
<dbReference type="OrthoDB" id="5355007at2759"/>
<dbReference type="GO" id="GO:0003713">
    <property type="term" value="F:transcription coactivator activity"/>
    <property type="evidence" value="ECO:0007669"/>
    <property type="project" value="InterPro"/>
</dbReference>
<dbReference type="GO" id="GO:0000124">
    <property type="term" value="C:SAGA complex"/>
    <property type="evidence" value="ECO:0007669"/>
    <property type="project" value="InterPro"/>
</dbReference>
<sequence>MSSANARVAVTPGQAQSSISQDTRNELLSALLSNGGINNIESNLTHNLQRSGWLHSLREYVSELFRSGECTTVDEAMAKVKAKILQDSAPKANGTTNGVNGVNGTNGNTHGDDYVNLAIPNQAIRDGIKTIKKELHKVCEITSEDADK</sequence>
<evidence type="ECO:0000256" key="1">
    <source>
        <dbReference type="SAM" id="MobiDB-lite"/>
    </source>
</evidence>
<evidence type="ECO:0000313" key="2">
    <source>
        <dbReference type="EMBL" id="KAF2658862.1"/>
    </source>
</evidence>
<proteinExistence type="predicted"/>
<dbReference type="Gene3D" id="1.10.246.140">
    <property type="match status" value="1"/>
</dbReference>
<evidence type="ECO:0000313" key="3">
    <source>
        <dbReference type="Proteomes" id="UP000799324"/>
    </source>
</evidence>
<dbReference type="EMBL" id="MU004311">
    <property type="protein sequence ID" value="KAF2658862.1"/>
    <property type="molecule type" value="Genomic_DNA"/>
</dbReference>
<dbReference type="GO" id="GO:0005643">
    <property type="term" value="C:nuclear pore"/>
    <property type="evidence" value="ECO:0007669"/>
    <property type="project" value="InterPro"/>
</dbReference>
<dbReference type="Proteomes" id="UP000799324">
    <property type="component" value="Unassembled WGS sequence"/>
</dbReference>
<feature type="region of interest" description="Disordered" evidence="1">
    <location>
        <begin position="1"/>
        <end position="21"/>
    </location>
</feature>
<reference evidence="2" key="1">
    <citation type="journal article" date="2020" name="Stud. Mycol.">
        <title>101 Dothideomycetes genomes: a test case for predicting lifestyles and emergence of pathogens.</title>
        <authorList>
            <person name="Haridas S."/>
            <person name="Albert R."/>
            <person name="Binder M."/>
            <person name="Bloem J."/>
            <person name="Labutti K."/>
            <person name="Salamov A."/>
            <person name="Andreopoulos B."/>
            <person name="Baker S."/>
            <person name="Barry K."/>
            <person name="Bills G."/>
            <person name="Bluhm B."/>
            <person name="Cannon C."/>
            <person name="Castanera R."/>
            <person name="Culley D."/>
            <person name="Daum C."/>
            <person name="Ezra D."/>
            <person name="Gonzalez J."/>
            <person name="Henrissat B."/>
            <person name="Kuo A."/>
            <person name="Liang C."/>
            <person name="Lipzen A."/>
            <person name="Lutzoni F."/>
            <person name="Magnuson J."/>
            <person name="Mondo S."/>
            <person name="Nolan M."/>
            <person name="Ohm R."/>
            <person name="Pangilinan J."/>
            <person name="Park H.-J."/>
            <person name="Ramirez L."/>
            <person name="Alfaro M."/>
            <person name="Sun H."/>
            <person name="Tritt A."/>
            <person name="Yoshinaga Y."/>
            <person name="Zwiers L.-H."/>
            <person name="Turgeon B."/>
            <person name="Goodwin S."/>
            <person name="Spatafora J."/>
            <person name="Crous P."/>
            <person name="Grigoriev I."/>
        </authorList>
    </citation>
    <scope>NUCLEOTIDE SEQUENCE</scope>
    <source>
        <strain evidence="2">CBS 122681</strain>
    </source>
</reference>
<name>A0A6A6TGK7_9PLEO</name>
<dbReference type="InterPro" id="IPR038212">
    <property type="entry name" value="TF_EnY2_sf"/>
</dbReference>